<comment type="subcellular location">
    <subcellularLocation>
        <location evidence="1">Cytoplasm</location>
        <location evidence="1">Cytosol</location>
    </subcellularLocation>
</comment>
<evidence type="ECO:0000256" key="4">
    <source>
        <dbReference type="ARBA" id="ARBA00022553"/>
    </source>
</evidence>
<evidence type="ECO:0000256" key="2">
    <source>
        <dbReference type="ARBA" id="ARBA00022468"/>
    </source>
</evidence>
<dbReference type="SMART" id="SM00721">
    <property type="entry name" value="BAR"/>
    <property type="match status" value="1"/>
</dbReference>
<dbReference type="Gene3D" id="1.10.555.10">
    <property type="entry name" value="Rho GTPase activation protein"/>
    <property type="match status" value="1"/>
</dbReference>
<dbReference type="Pfam" id="PF03114">
    <property type="entry name" value="BAR"/>
    <property type="match status" value="1"/>
</dbReference>
<dbReference type="GO" id="GO:0032956">
    <property type="term" value="P:regulation of actin cytoskeleton organization"/>
    <property type="evidence" value="ECO:0007669"/>
    <property type="project" value="TreeGrafter"/>
</dbReference>
<sequence length="646" mass="71658">MIQRQLNRMRQLANHGPGRSQDVTDMLTEDLLQADQQVEPVKKVAHLVGKRLASCMQGPLGSDMEKRLKKLALMSLSLAMADCIKEIDFESSLRRTLEMGCWVETTLAQDLAEFEICMERDVLQPLNKLSEEELPAILKRRKQLQKLITDWNNTKSRLSQAQKNISGGQGVGSTTTPAKLESLKEEEEELRRRLEQSKDDYLSDLYHFSTKEEEYENYFIRLLELQAEYHKKSLAHLTDTLKEVRDTLKESVRSPVEKTPAEVYGVPLETHLSKFDCEIAVPISACVKMLLTEGMHEEGLFRLAAGASMLKKLKASLGAGTSDLAEFTSEPHAVAGALKSYLRELPEPLMTSELFDDWLKAASIKEPEKRAESYKEVCKQLPAENYNNLRYLIKFLAKLSEHQEVNKMTPSNIAIVLGPNLLWAKCNGEPSMLNMASASPIMVVSVVEGLINCAADVFPEDIDFGVPVPPTPVSTEQPPQKLDEPSQVQNVYKPEETSPLASPVSTSLERECENITASVEAVTIKPTPLKPPPPFEEGNSTNPDSEVSPNTARKVKRPAPLRPNIPPPIQPRVSSSTDNLEDSRSPKPTPRRTMGGSLKAPSIPPPHPPPPTKVANPKTEAVNTDSPGKALPPTPLPRNRIQSSDN</sequence>
<dbReference type="EMBL" id="OW240919">
    <property type="protein sequence ID" value="CAH2312479.1"/>
    <property type="molecule type" value="Genomic_DNA"/>
</dbReference>
<dbReference type="GO" id="GO:0005096">
    <property type="term" value="F:GTPase activator activity"/>
    <property type="evidence" value="ECO:0007669"/>
    <property type="project" value="UniProtKB-KW"/>
</dbReference>
<dbReference type="Pfam" id="PF00620">
    <property type="entry name" value="RhoGAP"/>
    <property type="match status" value="1"/>
</dbReference>
<protein>
    <submittedName>
        <fullName evidence="8">SH3 domain-binding 1</fullName>
    </submittedName>
</protein>
<dbReference type="GO" id="GO:0007165">
    <property type="term" value="P:signal transduction"/>
    <property type="evidence" value="ECO:0007669"/>
    <property type="project" value="InterPro"/>
</dbReference>
<feature type="domain" description="Rho-GAP" evidence="6">
    <location>
        <begin position="266"/>
        <end position="458"/>
    </location>
</feature>
<keyword evidence="2" id="KW-0343">GTPase activation</keyword>
<dbReference type="GO" id="GO:0005829">
    <property type="term" value="C:cytosol"/>
    <property type="evidence" value="ECO:0007669"/>
    <property type="project" value="UniProtKB-SubCell"/>
</dbReference>
<evidence type="ECO:0000256" key="3">
    <source>
        <dbReference type="ARBA" id="ARBA00022490"/>
    </source>
</evidence>
<keyword evidence="4" id="KW-0597">Phosphoprotein</keyword>
<feature type="region of interest" description="Disordered" evidence="5">
    <location>
        <begin position="518"/>
        <end position="646"/>
    </location>
</feature>
<name>A0AAD1SZF2_PELCU</name>
<dbReference type="PANTHER" id="PTHR14130:SF12">
    <property type="entry name" value="BARGIN-RELATED"/>
    <property type="match status" value="1"/>
</dbReference>
<dbReference type="PROSITE" id="PS51021">
    <property type="entry name" value="BAR"/>
    <property type="match status" value="1"/>
</dbReference>
<dbReference type="Gene3D" id="1.20.1270.60">
    <property type="entry name" value="Arfaptin homology (AH) domain/BAR domain"/>
    <property type="match status" value="1"/>
</dbReference>
<reference evidence="8" key="1">
    <citation type="submission" date="2022-03" db="EMBL/GenBank/DDBJ databases">
        <authorList>
            <person name="Alioto T."/>
            <person name="Alioto T."/>
            <person name="Gomez Garrido J."/>
        </authorList>
    </citation>
    <scope>NUCLEOTIDE SEQUENCE</scope>
</reference>
<evidence type="ECO:0000256" key="1">
    <source>
        <dbReference type="ARBA" id="ARBA00004514"/>
    </source>
</evidence>
<proteinExistence type="predicted"/>
<dbReference type="SUPFAM" id="SSF48350">
    <property type="entry name" value="GTPase activation domain, GAP"/>
    <property type="match status" value="1"/>
</dbReference>
<dbReference type="InterPro" id="IPR000198">
    <property type="entry name" value="RhoGAP_dom"/>
</dbReference>
<dbReference type="SUPFAM" id="SSF103657">
    <property type="entry name" value="BAR/IMD domain-like"/>
    <property type="match status" value="1"/>
</dbReference>
<evidence type="ECO:0000313" key="8">
    <source>
        <dbReference type="EMBL" id="CAH2312479.1"/>
    </source>
</evidence>
<dbReference type="PANTHER" id="PTHR14130">
    <property type="entry name" value="3BP-1 RELATED RHOGAP"/>
    <property type="match status" value="1"/>
</dbReference>
<feature type="domain" description="BAR" evidence="7">
    <location>
        <begin position="16"/>
        <end position="257"/>
    </location>
</feature>
<feature type="compositionally biased region" description="Pro residues" evidence="5">
    <location>
        <begin position="602"/>
        <end position="612"/>
    </location>
</feature>
<feature type="region of interest" description="Disordered" evidence="5">
    <location>
        <begin position="1"/>
        <end position="21"/>
    </location>
</feature>
<organism evidence="8 9">
    <name type="scientific">Pelobates cultripes</name>
    <name type="common">Western spadefoot toad</name>
    <dbReference type="NCBI Taxonomy" id="61616"/>
    <lineage>
        <taxon>Eukaryota</taxon>
        <taxon>Metazoa</taxon>
        <taxon>Chordata</taxon>
        <taxon>Craniata</taxon>
        <taxon>Vertebrata</taxon>
        <taxon>Euteleostomi</taxon>
        <taxon>Amphibia</taxon>
        <taxon>Batrachia</taxon>
        <taxon>Anura</taxon>
        <taxon>Pelobatoidea</taxon>
        <taxon>Pelobatidae</taxon>
        <taxon>Pelobates</taxon>
    </lineage>
</organism>
<dbReference type="GO" id="GO:0035020">
    <property type="term" value="P:regulation of Rac protein signal transduction"/>
    <property type="evidence" value="ECO:0007669"/>
    <property type="project" value="TreeGrafter"/>
</dbReference>
<evidence type="ECO:0000256" key="5">
    <source>
        <dbReference type="SAM" id="MobiDB-lite"/>
    </source>
</evidence>
<dbReference type="InterPro" id="IPR004148">
    <property type="entry name" value="BAR_dom"/>
</dbReference>
<keyword evidence="9" id="KW-1185">Reference proteome</keyword>
<feature type="compositionally biased region" description="Polar residues" evidence="5">
    <location>
        <begin position="538"/>
        <end position="551"/>
    </location>
</feature>
<feature type="region of interest" description="Disordered" evidence="5">
    <location>
        <begin position="468"/>
        <end position="487"/>
    </location>
</feature>
<dbReference type="SMART" id="SM00324">
    <property type="entry name" value="RhoGAP"/>
    <property type="match status" value="1"/>
</dbReference>
<keyword evidence="3" id="KW-0963">Cytoplasm</keyword>
<gene>
    <name evidence="8" type="ORF">PECUL_23A010352</name>
</gene>
<evidence type="ECO:0000313" key="9">
    <source>
        <dbReference type="Proteomes" id="UP001295444"/>
    </source>
</evidence>
<dbReference type="AlphaFoldDB" id="A0AAD1SZF2"/>
<feature type="compositionally biased region" description="Pro residues" evidence="5">
    <location>
        <begin position="560"/>
        <end position="570"/>
    </location>
</feature>
<accession>A0AAD1SZF2</accession>
<dbReference type="Proteomes" id="UP001295444">
    <property type="component" value="Chromosome 08"/>
</dbReference>
<dbReference type="InterPro" id="IPR008936">
    <property type="entry name" value="Rho_GTPase_activation_prot"/>
</dbReference>
<evidence type="ECO:0000259" key="6">
    <source>
        <dbReference type="PROSITE" id="PS50238"/>
    </source>
</evidence>
<evidence type="ECO:0000259" key="7">
    <source>
        <dbReference type="PROSITE" id="PS51021"/>
    </source>
</evidence>
<feature type="compositionally biased region" description="Polar residues" evidence="5">
    <location>
        <begin position="162"/>
        <end position="177"/>
    </location>
</feature>
<dbReference type="InterPro" id="IPR047165">
    <property type="entry name" value="RHG17/44/SH3BP1-like"/>
</dbReference>
<feature type="region of interest" description="Disordered" evidence="5">
    <location>
        <begin position="162"/>
        <end position="184"/>
    </location>
</feature>
<dbReference type="InterPro" id="IPR027267">
    <property type="entry name" value="AH/BAR_dom_sf"/>
</dbReference>
<dbReference type="FunFam" id="1.20.1270.60:FF:000053">
    <property type="entry name" value="SH3 domain-binding protein 1"/>
    <property type="match status" value="1"/>
</dbReference>
<dbReference type="PROSITE" id="PS50238">
    <property type="entry name" value="RHOGAP"/>
    <property type="match status" value="1"/>
</dbReference>
<dbReference type="FunFam" id="1.10.555.10:FF:000001">
    <property type="entry name" value="Rho GTPase activating protein 44"/>
    <property type="match status" value="1"/>
</dbReference>